<dbReference type="HAMAP" id="MF_00160">
    <property type="entry name" value="SerC_aminotrans_5"/>
    <property type="match status" value="1"/>
</dbReference>
<evidence type="ECO:0000256" key="5">
    <source>
        <dbReference type="ARBA" id="ARBA00022605"/>
    </source>
</evidence>
<dbReference type="GO" id="GO:0005737">
    <property type="term" value="C:cytoplasm"/>
    <property type="evidence" value="ECO:0007669"/>
    <property type="project" value="UniProtKB-SubCell"/>
</dbReference>
<evidence type="ECO:0000256" key="10">
    <source>
        <dbReference type="ARBA" id="ARBA00047630"/>
    </source>
</evidence>
<keyword evidence="8 12" id="KW-0664">Pyridoxine biosynthesis</keyword>
<dbReference type="EMBL" id="NTFI01000001">
    <property type="protein sequence ID" value="PHQ27292.1"/>
    <property type="molecule type" value="Genomic_DNA"/>
</dbReference>
<comment type="function">
    <text evidence="12">Catalyzes the reversible conversion of 3-phosphohydroxypyruvate to phosphoserine and of 3-hydroxy-2-oxo-4-phosphonooxybutanoate to phosphohydroxythreonine.</text>
</comment>
<feature type="binding site" evidence="12">
    <location>
        <position position="105"/>
    </location>
    <ligand>
        <name>pyridoxal 5'-phosphate</name>
        <dbReference type="ChEBI" id="CHEBI:597326"/>
    </ligand>
</feature>
<keyword evidence="4 12" id="KW-0032">Aminotransferase</keyword>
<dbReference type="Pfam" id="PF00266">
    <property type="entry name" value="Aminotran_5"/>
    <property type="match status" value="1"/>
</dbReference>
<evidence type="ECO:0000256" key="7">
    <source>
        <dbReference type="ARBA" id="ARBA00022898"/>
    </source>
</evidence>
<evidence type="ECO:0000313" key="15">
    <source>
        <dbReference type="Proteomes" id="UP000229044"/>
    </source>
</evidence>
<dbReference type="GO" id="GO:0006564">
    <property type="term" value="P:L-serine biosynthetic process"/>
    <property type="evidence" value="ECO:0007669"/>
    <property type="project" value="UniProtKB-UniRule"/>
</dbReference>
<keyword evidence="9 12" id="KW-0718">Serine biosynthesis</keyword>
<feature type="binding site" evidence="12">
    <location>
        <position position="155"/>
    </location>
    <ligand>
        <name>pyridoxal 5'-phosphate</name>
        <dbReference type="ChEBI" id="CHEBI:597326"/>
    </ligand>
</feature>
<evidence type="ECO:0000259" key="13">
    <source>
        <dbReference type="Pfam" id="PF00266"/>
    </source>
</evidence>
<dbReference type="PIRSF" id="PIRSF000525">
    <property type="entry name" value="SerC"/>
    <property type="match status" value="1"/>
</dbReference>
<dbReference type="NCBIfam" id="NF003764">
    <property type="entry name" value="PRK05355.1"/>
    <property type="match status" value="1"/>
</dbReference>
<dbReference type="PANTHER" id="PTHR43247:SF1">
    <property type="entry name" value="PHOSPHOSERINE AMINOTRANSFERASE"/>
    <property type="match status" value="1"/>
</dbReference>
<comment type="pathway">
    <text evidence="1 12">Cofactor biosynthesis; pyridoxine 5'-phosphate biosynthesis; pyridoxine 5'-phosphate from D-erythrose 4-phosphate: step 3/5.</text>
</comment>
<dbReference type="Gene3D" id="3.40.640.10">
    <property type="entry name" value="Type I PLP-dependent aspartate aminotransferase-like (Major domain)"/>
    <property type="match status" value="1"/>
</dbReference>
<evidence type="ECO:0000256" key="1">
    <source>
        <dbReference type="ARBA" id="ARBA00004915"/>
    </source>
</evidence>
<evidence type="ECO:0000256" key="11">
    <source>
        <dbReference type="ARBA" id="ARBA00049007"/>
    </source>
</evidence>
<dbReference type="Proteomes" id="UP000229044">
    <property type="component" value="Unassembled WGS sequence"/>
</dbReference>
<dbReference type="UniPathway" id="UPA00244">
    <property type="reaction ID" value="UER00311"/>
</dbReference>
<evidence type="ECO:0000256" key="12">
    <source>
        <dbReference type="HAMAP-Rule" id="MF_00160"/>
    </source>
</evidence>
<dbReference type="FunFam" id="3.90.1150.10:FF:000006">
    <property type="entry name" value="Phosphoserine aminotransferase"/>
    <property type="match status" value="1"/>
</dbReference>
<feature type="modified residue" description="N6-(pyridoxal phosphate)lysine" evidence="12">
    <location>
        <position position="199"/>
    </location>
</feature>
<dbReference type="UniPathway" id="UPA00135">
    <property type="reaction ID" value="UER00197"/>
</dbReference>
<comment type="catalytic activity">
    <reaction evidence="11 12">
        <text>O-phospho-L-serine + 2-oxoglutarate = 3-phosphooxypyruvate + L-glutamate</text>
        <dbReference type="Rhea" id="RHEA:14329"/>
        <dbReference type="ChEBI" id="CHEBI:16810"/>
        <dbReference type="ChEBI" id="CHEBI:18110"/>
        <dbReference type="ChEBI" id="CHEBI:29985"/>
        <dbReference type="ChEBI" id="CHEBI:57524"/>
        <dbReference type="EC" id="2.6.1.52"/>
    </reaction>
</comment>
<comment type="catalytic activity">
    <reaction evidence="10 12">
        <text>4-(phosphooxy)-L-threonine + 2-oxoglutarate = (R)-3-hydroxy-2-oxo-4-phosphooxybutanoate + L-glutamate</text>
        <dbReference type="Rhea" id="RHEA:16573"/>
        <dbReference type="ChEBI" id="CHEBI:16810"/>
        <dbReference type="ChEBI" id="CHEBI:29985"/>
        <dbReference type="ChEBI" id="CHEBI:58452"/>
        <dbReference type="ChEBI" id="CHEBI:58538"/>
        <dbReference type="EC" id="2.6.1.52"/>
    </reaction>
</comment>
<evidence type="ECO:0000256" key="8">
    <source>
        <dbReference type="ARBA" id="ARBA00023096"/>
    </source>
</evidence>
<organism evidence="14 15">
    <name type="scientific">Marinobacter guineae</name>
    <dbReference type="NCBI Taxonomy" id="432303"/>
    <lineage>
        <taxon>Bacteria</taxon>
        <taxon>Pseudomonadati</taxon>
        <taxon>Pseudomonadota</taxon>
        <taxon>Gammaproteobacteria</taxon>
        <taxon>Pseudomonadales</taxon>
        <taxon>Marinobacteraceae</taxon>
        <taxon>Marinobacter</taxon>
    </lineage>
</organism>
<comment type="subunit">
    <text evidence="12">Homodimer.</text>
</comment>
<comment type="cofactor">
    <cofactor evidence="12">
        <name>pyridoxal 5'-phosphate</name>
        <dbReference type="ChEBI" id="CHEBI:597326"/>
    </cofactor>
    <text evidence="12">Binds 1 pyridoxal phosphate per subunit.</text>
</comment>
<dbReference type="Gene3D" id="3.90.1150.10">
    <property type="entry name" value="Aspartate Aminotransferase, domain 1"/>
    <property type="match status" value="1"/>
</dbReference>
<dbReference type="InterPro" id="IPR000192">
    <property type="entry name" value="Aminotrans_V_dom"/>
</dbReference>
<dbReference type="InterPro" id="IPR015424">
    <property type="entry name" value="PyrdxlP-dep_Trfase"/>
</dbReference>
<feature type="binding site" evidence="12">
    <location>
        <begin position="79"/>
        <end position="80"/>
    </location>
    <ligand>
        <name>pyridoxal 5'-phosphate</name>
        <dbReference type="ChEBI" id="CHEBI:597326"/>
    </ligand>
</feature>
<proteinExistence type="inferred from homology"/>
<feature type="binding site" evidence="12">
    <location>
        <position position="175"/>
    </location>
    <ligand>
        <name>pyridoxal 5'-phosphate</name>
        <dbReference type="ChEBI" id="CHEBI:597326"/>
    </ligand>
</feature>
<keyword evidence="15" id="KW-1185">Reference proteome</keyword>
<gene>
    <name evidence="12" type="primary">serC</name>
    <name evidence="14" type="ORF">CLH62_06890</name>
</gene>
<dbReference type="GO" id="GO:0008615">
    <property type="term" value="P:pyridoxine biosynthetic process"/>
    <property type="evidence" value="ECO:0007669"/>
    <property type="project" value="UniProtKB-UniRule"/>
</dbReference>
<keyword evidence="7 12" id="KW-0663">Pyridoxal phosphate</keyword>
<dbReference type="AlphaFoldDB" id="A0A2G1VKJ2"/>
<keyword evidence="5 12" id="KW-0028">Amino-acid biosynthesis</keyword>
<evidence type="ECO:0000256" key="9">
    <source>
        <dbReference type="ARBA" id="ARBA00023299"/>
    </source>
</evidence>
<comment type="caution">
    <text evidence="14">The sequence shown here is derived from an EMBL/GenBank/DDBJ whole genome shotgun (WGS) entry which is preliminary data.</text>
</comment>
<keyword evidence="12" id="KW-0963">Cytoplasm</keyword>
<protein>
    <recommendedName>
        <fullName evidence="12">Phosphoserine aminotransferase</fullName>
        <ecNumber evidence="12">2.6.1.52</ecNumber>
    </recommendedName>
    <alternativeName>
        <fullName evidence="12">Phosphohydroxythreonine aminotransferase</fullName>
        <shortName evidence="12">PSAT</shortName>
    </alternativeName>
</protein>
<sequence>MVCGEGVYNFAAGPATLPPEVLERARASLSDWQGLGYSLLEAPFTGDEFKALMDITRLQVKTALAVPDRYQVIFLQGGASAQFSLVPLNLLPPKATAGYVETGHWSARALEEGRRYGNSHLAASTRKSGFDRVPAVSEWALSDDIHYCHITPNETANGVQFPEDPDCGEIPLIADMTSEFLSRAVDIERYGMIYAGTQKNLGPTGLVIAIIREDLLGQARPETPTVFNYQTQIEHQNHINTPLMFGIYLVHLMLDWLEEQGGVSAIHPHNIVQSEALYRIIDEDDFFYCPVMPEYRSIMNVCFGTRDESHQQRFLAEAEAMGLMNLAGHSHAGGLRASLYNAQPDAAVAALASFMTSFRKRYG</sequence>
<dbReference type="SUPFAM" id="SSF53383">
    <property type="entry name" value="PLP-dependent transferases"/>
    <property type="match status" value="1"/>
</dbReference>
<evidence type="ECO:0000256" key="3">
    <source>
        <dbReference type="ARBA" id="ARBA00006904"/>
    </source>
</evidence>
<evidence type="ECO:0000256" key="4">
    <source>
        <dbReference type="ARBA" id="ARBA00022576"/>
    </source>
</evidence>
<dbReference type="InterPro" id="IPR015421">
    <property type="entry name" value="PyrdxlP-dep_Trfase_major"/>
</dbReference>
<dbReference type="GO" id="GO:0004648">
    <property type="term" value="F:O-phospho-L-serine:2-oxoglutarate aminotransferase activity"/>
    <property type="evidence" value="ECO:0007669"/>
    <property type="project" value="UniProtKB-UniRule"/>
</dbReference>
<dbReference type="InterPro" id="IPR022278">
    <property type="entry name" value="Pser_aminoTfrase"/>
</dbReference>
<feature type="binding site" evidence="12">
    <location>
        <position position="198"/>
    </location>
    <ligand>
        <name>pyridoxal 5'-phosphate</name>
        <dbReference type="ChEBI" id="CHEBI:597326"/>
    </ligand>
</feature>
<dbReference type="InterPro" id="IPR015422">
    <property type="entry name" value="PyrdxlP-dep_Trfase_small"/>
</dbReference>
<accession>A0A2G1VKJ2</accession>
<reference evidence="14 15" key="1">
    <citation type="submission" date="2017-09" db="EMBL/GenBank/DDBJ databases">
        <title>The draft genome sequences of Marinobacter guineae M3B.</title>
        <authorList>
            <person name="Cao J."/>
        </authorList>
    </citation>
    <scope>NUCLEOTIDE SEQUENCE [LARGE SCALE GENOMIC DNA]</scope>
    <source>
        <strain evidence="14 15">M3B</strain>
    </source>
</reference>
<dbReference type="GO" id="GO:0030170">
    <property type="term" value="F:pyridoxal phosphate binding"/>
    <property type="evidence" value="ECO:0007669"/>
    <property type="project" value="UniProtKB-UniRule"/>
</dbReference>
<dbReference type="RefSeq" id="WP_099617359.1">
    <property type="nucleotide sequence ID" value="NZ_KZ319339.1"/>
</dbReference>
<evidence type="ECO:0000256" key="2">
    <source>
        <dbReference type="ARBA" id="ARBA00005099"/>
    </source>
</evidence>
<dbReference type="PANTHER" id="PTHR43247">
    <property type="entry name" value="PHOSPHOSERINE AMINOTRANSFERASE"/>
    <property type="match status" value="1"/>
</dbReference>
<evidence type="ECO:0000256" key="6">
    <source>
        <dbReference type="ARBA" id="ARBA00022679"/>
    </source>
</evidence>
<dbReference type="FunFam" id="3.40.640.10:FF:000010">
    <property type="entry name" value="Phosphoserine aminotransferase"/>
    <property type="match status" value="1"/>
</dbReference>
<keyword evidence="6 12" id="KW-0808">Transferase</keyword>
<comment type="pathway">
    <text evidence="2 12">Amino-acid biosynthesis; L-serine biosynthesis; L-serine from 3-phospho-D-glycerate: step 2/3.</text>
</comment>
<dbReference type="OrthoDB" id="9809412at2"/>
<comment type="subcellular location">
    <subcellularLocation>
        <location evidence="12">Cytoplasm</location>
    </subcellularLocation>
</comment>
<evidence type="ECO:0000313" key="14">
    <source>
        <dbReference type="EMBL" id="PHQ27292.1"/>
    </source>
</evidence>
<comment type="similarity">
    <text evidence="3 12">Belongs to the class-V pyridoxal-phosphate-dependent aminotransferase family. SerC subfamily.</text>
</comment>
<feature type="domain" description="Aminotransferase class V" evidence="13">
    <location>
        <begin position="7"/>
        <end position="350"/>
    </location>
</feature>
<name>A0A2G1VKJ2_9GAMM</name>
<feature type="binding site" evidence="12">
    <location>
        <begin position="240"/>
        <end position="241"/>
    </location>
    <ligand>
        <name>pyridoxal 5'-phosphate</name>
        <dbReference type="ChEBI" id="CHEBI:597326"/>
    </ligand>
</feature>
<dbReference type="EC" id="2.6.1.52" evidence="12"/>
<comment type="caution">
    <text evidence="12">Lacks conserved residue(s) required for the propagation of feature annotation.</text>
</comment>